<name>A0A841E645_9ACTN</name>
<reference evidence="1 2" key="1">
    <citation type="submission" date="2020-08" db="EMBL/GenBank/DDBJ databases">
        <title>Sequencing the genomes of 1000 actinobacteria strains.</title>
        <authorList>
            <person name="Klenk H.-P."/>
        </authorList>
    </citation>
    <scope>NUCLEOTIDE SEQUENCE [LARGE SCALE GENOMIC DNA]</scope>
    <source>
        <strain evidence="1 2">DSM 44593</strain>
    </source>
</reference>
<dbReference type="EMBL" id="JACHLY010000001">
    <property type="protein sequence ID" value="MBB5998476.1"/>
    <property type="molecule type" value="Genomic_DNA"/>
</dbReference>
<proteinExistence type="predicted"/>
<dbReference type="AlphaFoldDB" id="A0A841E645"/>
<accession>A0A841E645</accession>
<evidence type="ECO:0000313" key="1">
    <source>
        <dbReference type="EMBL" id="MBB5998476.1"/>
    </source>
</evidence>
<sequence>MRASGSEARHTADHNAPRLLAAPLPFLPHIFNTVPIP</sequence>
<protein>
    <submittedName>
        <fullName evidence="1">Uncharacterized protein</fullName>
    </submittedName>
</protein>
<comment type="caution">
    <text evidence="1">The sequence shown here is derived from an EMBL/GenBank/DDBJ whole genome shotgun (WGS) entry which is preliminary data.</text>
</comment>
<gene>
    <name evidence="1" type="ORF">HNR25_002227</name>
</gene>
<dbReference type="Proteomes" id="UP000578077">
    <property type="component" value="Unassembled WGS sequence"/>
</dbReference>
<keyword evidence="2" id="KW-1185">Reference proteome</keyword>
<evidence type="ECO:0000313" key="2">
    <source>
        <dbReference type="Proteomes" id="UP000578077"/>
    </source>
</evidence>
<organism evidence="1 2">
    <name type="scientific">Streptomonospora salina</name>
    <dbReference type="NCBI Taxonomy" id="104205"/>
    <lineage>
        <taxon>Bacteria</taxon>
        <taxon>Bacillati</taxon>
        <taxon>Actinomycetota</taxon>
        <taxon>Actinomycetes</taxon>
        <taxon>Streptosporangiales</taxon>
        <taxon>Nocardiopsidaceae</taxon>
        <taxon>Streptomonospora</taxon>
    </lineage>
</organism>